<dbReference type="RefSeq" id="WP_111471598.1">
    <property type="nucleotide sequence ID" value="NZ_QLIX01000019.1"/>
</dbReference>
<dbReference type="Pfam" id="PF00496">
    <property type="entry name" value="SBP_bac_5"/>
    <property type="match status" value="1"/>
</dbReference>
<accession>A0A327M450</accession>
<dbReference type="PANTHER" id="PTHR30290">
    <property type="entry name" value="PERIPLASMIC BINDING COMPONENT OF ABC TRANSPORTER"/>
    <property type="match status" value="1"/>
</dbReference>
<organism evidence="6 7">
    <name type="scientific">Roseicella frigidaeris</name>
    <dbReference type="NCBI Taxonomy" id="2230885"/>
    <lineage>
        <taxon>Bacteria</taxon>
        <taxon>Pseudomonadati</taxon>
        <taxon>Pseudomonadota</taxon>
        <taxon>Alphaproteobacteria</taxon>
        <taxon>Acetobacterales</taxon>
        <taxon>Roseomonadaceae</taxon>
        <taxon>Roseicella</taxon>
    </lineage>
</organism>
<sequence length="525" mass="57513">MIARRTLLAAGAALPAAPAFSQSSARVLRFVPQADLGGLDPVAVTSNVIRNHGYMVYDTLYGVDLAFRVHPQMAAGHLEEEEGRSVTITLREGLRFHDGAPVRAEDCVVSLRRWMARSAMGQALAARTEELAALDDRRFRFRLRARFPLLIEALAMPANPQPFIMPARIAATDPFQQIRDPTGSGPFRFRMDEFRQGSRAVWDRNADYVPTPAGGSGLTAGPKLVHFDRVEWSIIPDAGTAAAALSAGEVDWLEQMPAEIQTLLGRNRGLLLEPIDPLPLPGQFRFNHRQPPFDNPAIRRALLPAISQEDFMTAIVGPEPTKYETGVGFFTPGGPFANDAGLAPLTGPRSIAAARQALKEAGYRGERVRLLGTTDIVSTTAQAQVAADLLRQLDINLEVVLTDWGTLAQRRMNRGPLDQGGWSIACFASSGMDFINPVTHAQLRADGDKAAPGWPDLPEVERLRAAWLDAPDLPARRELARRIQVAAMQGLPYIPTGAYYSITAHRRTLVDRVKGFAIFWGIRRA</sequence>
<dbReference type="SUPFAM" id="SSF53850">
    <property type="entry name" value="Periplasmic binding protein-like II"/>
    <property type="match status" value="1"/>
</dbReference>
<dbReference type="GO" id="GO:1904680">
    <property type="term" value="F:peptide transmembrane transporter activity"/>
    <property type="evidence" value="ECO:0007669"/>
    <property type="project" value="TreeGrafter"/>
</dbReference>
<dbReference type="InterPro" id="IPR000914">
    <property type="entry name" value="SBP_5_dom"/>
</dbReference>
<dbReference type="Proteomes" id="UP000249065">
    <property type="component" value="Unassembled WGS sequence"/>
</dbReference>
<dbReference type="Gene3D" id="3.10.105.10">
    <property type="entry name" value="Dipeptide-binding Protein, Domain 3"/>
    <property type="match status" value="1"/>
</dbReference>
<feature type="domain" description="Solute-binding protein family 5" evidence="5">
    <location>
        <begin position="69"/>
        <end position="435"/>
    </location>
</feature>
<dbReference type="GO" id="GO:0030288">
    <property type="term" value="C:outer membrane-bounded periplasmic space"/>
    <property type="evidence" value="ECO:0007669"/>
    <property type="project" value="UniProtKB-ARBA"/>
</dbReference>
<dbReference type="InterPro" id="IPR030678">
    <property type="entry name" value="Peptide/Ni-bd"/>
</dbReference>
<dbReference type="InterPro" id="IPR039424">
    <property type="entry name" value="SBP_5"/>
</dbReference>
<dbReference type="OrthoDB" id="7233744at2"/>
<dbReference type="AlphaFoldDB" id="A0A327M450"/>
<comment type="caution">
    <text evidence="6">The sequence shown here is derived from an EMBL/GenBank/DDBJ whole genome shotgun (WGS) entry which is preliminary data.</text>
</comment>
<evidence type="ECO:0000313" key="6">
    <source>
        <dbReference type="EMBL" id="RAI57267.1"/>
    </source>
</evidence>
<dbReference type="Gene3D" id="3.40.190.10">
    <property type="entry name" value="Periplasmic binding protein-like II"/>
    <property type="match status" value="1"/>
</dbReference>
<dbReference type="EMBL" id="QLIX01000019">
    <property type="protein sequence ID" value="RAI57267.1"/>
    <property type="molecule type" value="Genomic_DNA"/>
</dbReference>
<dbReference type="GO" id="GO:0015833">
    <property type="term" value="P:peptide transport"/>
    <property type="evidence" value="ECO:0007669"/>
    <property type="project" value="TreeGrafter"/>
</dbReference>
<evidence type="ECO:0000313" key="7">
    <source>
        <dbReference type="Proteomes" id="UP000249065"/>
    </source>
</evidence>
<evidence type="ECO:0000259" key="5">
    <source>
        <dbReference type="Pfam" id="PF00496"/>
    </source>
</evidence>
<dbReference type="GO" id="GO:0043190">
    <property type="term" value="C:ATP-binding cassette (ABC) transporter complex"/>
    <property type="evidence" value="ECO:0007669"/>
    <property type="project" value="InterPro"/>
</dbReference>
<comment type="subcellular location">
    <subcellularLocation>
        <location evidence="1">Periplasm</location>
    </subcellularLocation>
</comment>
<keyword evidence="3 4" id="KW-0732">Signal</keyword>
<feature type="signal peptide" evidence="4">
    <location>
        <begin position="1"/>
        <end position="21"/>
    </location>
</feature>
<comment type="similarity">
    <text evidence="2">Belongs to the bacterial solute-binding protein 5 family.</text>
</comment>
<dbReference type="PIRSF" id="PIRSF002741">
    <property type="entry name" value="MppA"/>
    <property type="match status" value="1"/>
</dbReference>
<evidence type="ECO:0000256" key="1">
    <source>
        <dbReference type="ARBA" id="ARBA00004418"/>
    </source>
</evidence>
<gene>
    <name evidence="6" type="ORF">DOO78_19780</name>
</gene>
<evidence type="ECO:0000256" key="4">
    <source>
        <dbReference type="SAM" id="SignalP"/>
    </source>
</evidence>
<dbReference type="PANTHER" id="PTHR30290:SF38">
    <property type="entry name" value="D,D-DIPEPTIDE-BINDING PERIPLASMIC PROTEIN DDPA-RELATED"/>
    <property type="match status" value="1"/>
</dbReference>
<evidence type="ECO:0000256" key="2">
    <source>
        <dbReference type="ARBA" id="ARBA00005695"/>
    </source>
</evidence>
<proteinExistence type="inferred from homology"/>
<name>A0A327M450_9PROT</name>
<keyword evidence="7" id="KW-1185">Reference proteome</keyword>
<reference evidence="7" key="1">
    <citation type="submission" date="2018-06" db="EMBL/GenBank/DDBJ databases">
        <authorList>
            <person name="Khan S.A."/>
        </authorList>
    </citation>
    <scope>NUCLEOTIDE SEQUENCE [LARGE SCALE GENOMIC DNA]</scope>
    <source>
        <strain evidence="7">DB-1506</strain>
    </source>
</reference>
<feature type="chain" id="PRO_5016337133" evidence="4">
    <location>
        <begin position="22"/>
        <end position="525"/>
    </location>
</feature>
<protein>
    <submittedName>
        <fullName evidence="6">ABC transporter substrate-binding protein</fullName>
    </submittedName>
</protein>
<evidence type="ECO:0000256" key="3">
    <source>
        <dbReference type="ARBA" id="ARBA00022729"/>
    </source>
</evidence>
<dbReference type="CDD" id="cd08502">
    <property type="entry name" value="PBP2_NikA_DppA_OppA_like_16"/>
    <property type="match status" value="1"/>
</dbReference>